<dbReference type="SUPFAM" id="SSF89550">
    <property type="entry name" value="PHP domain-like"/>
    <property type="match status" value="1"/>
</dbReference>
<dbReference type="InterPro" id="IPR003141">
    <property type="entry name" value="Pol/His_phosphatase_N"/>
</dbReference>
<accession>X0WVW4</accession>
<dbReference type="GO" id="GO:0006260">
    <property type="term" value="P:DNA replication"/>
    <property type="evidence" value="ECO:0007669"/>
    <property type="project" value="InterPro"/>
</dbReference>
<dbReference type="InterPro" id="IPR016195">
    <property type="entry name" value="Pol/histidinol_Pase-like"/>
</dbReference>
<reference evidence="2" key="1">
    <citation type="journal article" date="2014" name="Front. Microbiol.">
        <title>High frequency of phylogenetically diverse reductive dehalogenase-homologous genes in deep subseafloor sedimentary metagenomes.</title>
        <authorList>
            <person name="Kawai M."/>
            <person name="Futagami T."/>
            <person name="Toyoda A."/>
            <person name="Takaki Y."/>
            <person name="Nishi S."/>
            <person name="Hori S."/>
            <person name="Arai W."/>
            <person name="Tsubouchi T."/>
            <person name="Morono Y."/>
            <person name="Uchiyama I."/>
            <person name="Ito T."/>
            <person name="Fujiyama A."/>
            <person name="Inagaki F."/>
            <person name="Takami H."/>
        </authorList>
    </citation>
    <scope>NUCLEOTIDE SEQUENCE</scope>
    <source>
        <strain evidence="2">Expedition CK06-06</strain>
    </source>
</reference>
<dbReference type="InterPro" id="IPR004805">
    <property type="entry name" value="DnaE2/DnaE/PolC"/>
</dbReference>
<name>X0WVW4_9ZZZZ</name>
<gene>
    <name evidence="2" type="ORF">S01H1_72430</name>
</gene>
<dbReference type="EMBL" id="BARS01048305">
    <property type="protein sequence ID" value="GAG35109.1"/>
    <property type="molecule type" value="Genomic_DNA"/>
</dbReference>
<dbReference type="Gene3D" id="3.20.20.140">
    <property type="entry name" value="Metal-dependent hydrolases"/>
    <property type="match status" value="1"/>
</dbReference>
<feature type="domain" description="Polymerase/histidinol phosphatase N-terminal" evidence="1">
    <location>
        <begin position="7"/>
        <end position="74"/>
    </location>
</feature>
<sequence>MNRGQFVHLHLHSQYSLLDGAIRFEELFALAKKYEMPAVALTDHGNMFGAIEFYQKAIKNGIKPIIGCEIYVAPKSRFEKKTGNVSEGPYHMTLLAMNKPGYYNLIKLVSLGHLEGFYYKPRTDKDLLRQYNEGLIALSGCLKGEIPFLLNKGEEHEAEKVARE</sequence>
<dbReference type="Pfam" id="PF02811">
    <property type="entry name" value="PHP"/>
    <property type="match status" value="1"/>
</dbReference>
<evidence type="ECO:0000313" key="2">
    <source>
        <dbReference type="EMBL" id="GAG35109.1"/>
    </source>
</evidence>
<dbReference type="GO" id="GO:0008408">
    <property type="term" value="F:3'-5' exonuclease activity"/>
    <property type="evidence" value="ECO:0007669"/>
    <property type="project" value="InterPro"/>
</dbReference>
<dbReference type="PANTHER" id="PTHR32294:SF0">
    <property type="entry name" value="DNA POLYMERASE III SUBUNIT ALPHA"/>
    <property type="match status" value="1"/>
</dbReference>
<organism evidence="2">
    <name type="scientific">marine sediment metagenome</name>
    <dbReference type="NCBI Taxonomy" id="412755"/>
    <lineage>
        <taxon>unclassified sequences</taxon>
        <taxon>metagenomes</taxon>
        <taxon>ecological metagenomes</taxon>
    </lineage>
</organism>
<comment type="caution">
    <text evidence="2">The sequence shown here is derived from an EMBL/GenBank/DDBJ whole genome shotgun (WGS) entry which is preliminary data.</text>
</comment>
<dbReference type="SMART" id="SM00481">
    <property type="entry name" value="POLIIIAc"/>
    <property type="match status" value="1"/>
</dbReference>
<evidence type="ECO:0000259" key="1">
    <source>
        <dbReference type="SMART" id="SM00481"/>
    </source>
</evidence>
<dbReference type="PANTHER" id="PTHR32294">
    <property type="entry name" value="DNA POLYMERASE III SUBUNIT ALPHA"/>
    <property type="match status" value="1"/>
</dbReference>
<dbReference type="AlphaFoldDB" id="X0WVW4"/>
<proteinExistence type="predicted"/>
<dbReference type="InterPro" id="IPR004013">
    <property type="entry name" value="PHP_dom"/>
</dbReference>
<protein>
    <recommendedName>
        <fullName evidence="1">Polymerase/histidinol phosphatase N-terminal domain-containing protein</fullName>
    </recommendedName>
</protein>
<feature type="non-terminal residue" evidence="2">
    <location>
        <position position="164"/>
    </location>
</feature>